<dbReference type="Proteomes" id="UP001201985">
    <property type="component" value="Unassembled WGS sequence"/>
</dbReference>
<evidence type="ECO:0000256" key="6">
    <source>
        <dbReference type="SAM" id="MobiDB-lite"/>
    </source>
</evidence>
<feature type="region of interest" description="Disordered" evidence="6">
    <location>
        <begin position="429"/>
        <end position="457"/>
    </location>
</feature>
<comment type="caution">
    <text evidence="9">The sequence shown here is derived from an EMBL/GenBank/DDBJ whole genome shotgun (WGS) entry which is preliminary data.</text>
</comment>
<evidence type="ECO:0000256" key="5">
    <source>
        <dbReference type="ARBA" id="ARBA00023136"/>
    </source>
</evidence>
<accession>A0ABS9W4Y1</accession>
<evidence type="ECO:0000256" key="3">
    <source>
        <dbReference type="ARBA" id="ARBA00022692"/>
    </source>
</evidence>
<name>A0ABS9W4Y1_9PROT</name>
<proteinExistence type="predicted"/>
<evidence type="ECO:0000259" key="8">
    <source>
        <dbReference type="SMART" id="SM01049"/>
    </source>
</evidence>
<dbReference type="SMART" id="SM01049">
    <property type="entry name" value="Cache_2"/>
    <property type="match status" value="1"/>
</dbReference>
<gene>
    <name evidence="9" type="ORF">MON41_10955</name>
</gene>
<feature type="region of interest" description="Disordered" evidence="6">
    <location>
        <begin position="230"/>
        <end position="260"/>
    </location>
</feature>
<keyword evidence="5 7" id="KW-0472">Membrane</keyword>
<evidence type="ECO:0000256" key="4">
    <source>
        <dbReference type="ARBA" id="ARBA00022989"/>
    </source>
</evidence>
<evidence type="ECO:0000256" key="2">
    <source>
        <dbReference type="ARBA" id="ARBA00022475"/>
    </source>
</evidence>
<dbReference type="EMBL" id="JALBUU010000004">
    <property type="protein sequence ID" value="MCI0754273.1"/>
    <property type="molecule type" value="Genomic_DNA"/>
</dbReference>
<keyword evidence="10" id="KW-1185">Reference proteome</keyword>
<keyword evidence="4 7" id="KW-1133">Transmembrane helix</keyword>
<reference evidence="9 10" key="1">
    <citation type="submission" date="2022-03" db="EMBL/GenBank/DDBJ databases">
        <title>Complete genome analysis of Roseomonas KG 17.1 : a prolific producer of plant growth promoters.</title>
        <authorList>
            <person name="Saadouli I."/>
            <person name="Najjari A."/>
            <person name="Mosbah A."/>
            <person name="Ouzari H.I."/>
        </authorList>
    </citation>
    <scope>NUCLEOTIDE SEQUENCE [LARGE SCALE GENOMIC DNA]</scope>
    <source>
        <strain evidence="9 10">KG17-1</strain>
    </source>
</reference>
<organism evidence="9 10">
    <name type="scientific">Teichococcus vastitatis</name>
    <dbReference type="NCBI Taxonomy" id="2307076"/>
    <lineage>
        <taxon>Bacteria</taxon>
        <taxon>Pseudomonadati</taxon>
        <taxon>Pseudomonadota</taxon>
        <taxon>Alphaproteobacteria</taxon>
        <taxon>Acetobacterales</taxon>
        <taxon>Roseomonadaceae</taxon>
        <taxon>Roseomonas</taxon>
    </lineage>
</organism>
<keyword evidence="3 7" id="KW-0812">Transmembrane</keyword>
<evidence type="ECO:0000256" key="7">
    <source>
        <dbReference type="SAM" id="Phobius"/>
    </source>
</evidence>
<keyword evidence="2" id="KW-1003">Cell membrane</keyword>
<dbReference type="Gene3D" id="3.30.450.20">
    <property type="entry name" value="PAS domain"/>
    <property type="match status" value="1"/>
</dbReference>
<feature type="transmembrane region" description="Helical" evidence="7">
    <location>
        <begin position="20"/>
        <end position="40"/>
    </location>
</feature>
<evidence type="ECO:0000313" key="9">
    <source>
        <dbReference type="EMBL" id="MCI0754273.1"/>
    </source>
</evidence>
<dbReference type="InterPro" id="IPR033480">
    <property type="entry name" value="sCache_2"/>
</dbReference>
<dbReference type="RefSeq" id="WP_120005877.1">
    <property type="nucleotide sequence ID" value="NZ_JALBUU010000004.1"/>
</dbReference>
<feature type="compositionally biased region" description="Low complexity" evidence="6">
    <location>
        <begin position="432"/>
        <end position="449"/>
    </location>
</feature>
<feature type="domain" description="Single Cache" evidence="8">
    <location>
        <begin position="45"/>
        <end position="139"/>
    </location>
</feature>
<comment type="subcellular location">
    <subcellularLocation>
        <location evidence="1">Cell membrane</location>
        <topology evidence="1">Multi-pass membrane protein</topology>
    </subcellularLocation>
</comment>
<evidence type="ECO:0000256" key="1">
    <source>
        <dbReference type="ARBA" id="ARBA00004651"/>
    </source>
</evidence>
<protein>
    <submittedName>
        <fullName evidence="9">Cache domain-containing protein</fullName>
    </submittedName>
</protein>
<sequence length="489" mass="50465">MPFAPRAAHLGRRLWTSPWGVAGLALAALLPLLILLALPLRPAPDMALERARLDTARAAIGWVAVLAASQATEVEAGRLPLDQAQAATLRAARGLRHSGVESVFILDAAGDVLLFPAQPELEGQPASAVRDVDGQPWLAAMAATAAAADWTLVPFRQASPQTGHRQEKLGTSRRSVAWNWTIGSAVAVDDLRTASRGVASRHGLVLALLGVGSAALLLLLGWRGFRPGPAARPAAAPAGGAGPGPGLEPSPLQQASTVTRDAATALEQADPNWDQALGRAEALVATLLAAAPAPRDAERLVVAVDHVASLAAALGARLREAATAAGDAAQLARAGARSAGSLTEQTLGLGETARRMTGGAGSVARLLPAVQRADRPRRPGMERVHRLADDAGHAGGQASAQLRMLQEATMRIVAGLRAVEAALLEPDQAASPEPRGAAPHRAEPAAAPARETHPAQIKEALQQVALQGEALHAALHGLQQRMDREAATD</sequence>
<evidence type="ECO:0000313" key="10">
    <source>
        <dbReference type="Proteomes" id="UP001201985"/>
    </source>
</evidence>
<feature type="transmembrane region" description="Helical" evidence="7">
    <location>
        <begin position="204"/>
        <end position="222"/>
    </location>
</feature>
<dbReference type="Pfam" id="PF17200">
    <property type="entry name" value="sCache_2"/>
    <property type="match status" value="1"/>
</dbReference>